<evidence type="ECO:0000313" key="1">
    <source>
        <dbReference type="EnsemblPlants" id="OMERI08G08730.1"/>
    </source>
</evidence>
<name>A0A0E0EK59_9ORYZ</name>
<keyword evidence="2" id="KW-1185">Reference proteome</keyword>
<dbReference type="Gramene" id="OMERI08G08730.1">
    <property type="protein sequence ID" value="OMERI08G08730.1"/>
    <property type="gene ID" value="OMERI08G08730"/>
</dbReference>
<dbReference type="Proteomes" id="UP000008021">
    <property type="component" value="Chromosome 8"/>
</dbReference>
<proteinExistence type="predicted"/>
<accession>A0A0E0EK59</accession>
<reference evidence="1" key="1">
    <citation type="submission" date="2015-04" db="UniProtKB">
        <authorList>
            <consortium name="EnsemblPlants"/>
        </authorList>
    </citation>
    <scope>IDENTIFICATION</scope>
</reference>
<reference evidence="1" key="2">
    <citation type="submission" date="2018-05" db="EMBL/GenBank/DDBJ databases">
        <title>OmerRS3 (Oryza meridionalis Reference Sequence Version 3).</title>
        <authorList>
            <person name="Zhang J."/>
            <person name="Kudrna D."/>
            <person name="Lee S."/>
            <person name="Talag J."/>
            <person name="Welchert J."/>
            <person name="Wing R.A."/>
        </authorList>
    </citation>
    <scope>NUCLEOTIDE SEQUENCE [LARGE SCALE GENOMIC DNA]</scope>
    <source>
        <strain evidence="1">cv. OR44</strain>
    </source>
</reference>
<dbReference type="EnsemblPlants" id="OMERI08G08730.1">
    <property type="protein sequence ID" value="OMERI08G08730.1"/>
    <property type="gene ID" value="OMERI08G08730"/>
</dbReference>
<evidence type="ECO:0000313" key="2">
    <source>
        <dbReference type="Proteomes" id="UP000008021"/>
    </source>
</evidence>
<protein>
    <submittedName>
        <fullName evidence="1">Uncharacterized protein</fullName>
    </submittedName>
</protein>
<dbReference type="AlphaFoldDB" id="A0A0E0EK59"/>
<sequence>MRLLEVVQLPGNRQSVIHFVVLGNSIDMATRQRLVTQAYNFLAESPRTAGTTQGAWATIGGDMHASSNSMQFGSIPTGTKCAAILASS</sequence>
<organism evidence="1">
    <name type="scientific">Oryza meridionalis</name>
    <dbReference type="NCBI Taxonomy" id="40149"/>
    <lineage>
        <taxon>Eukaryota</taxon>
        <taxon>Viridiplantae</taxon>
        <taxon>Streptophyta</taxon>
        <taxon>Embryophyta</taxon>
        <taxon>Tracheophyta</taxon>
        <taxon>Spermatophyta</taxon>
        <taxon>Magnoliopsida</taxon>
        <taxon>Liliopsida</taxon>
        <taxon>Poales</taxon>
        <taxon>Poaceae</taxon>
        <taxon>BOP clade</taxon>
        <taxon>Oryzoideae</taxon>
        <taxon>Oryzeae</taxon>
        <taxon>Oryzinae</taxon>
        <taxon>Oryza</taxon>
    </lineage>
</organism>
<dbReference type="HOGENOM" id="CLU_2472853_0_0_1"/>